<name>A0ABQ5DEE3_9ASTR</name>
<evidence type="ECO:0008006" key="4">
    <source>
        <dbReference type="Google" id="ProtNLM"/>
    </source>
</evidence>
<proteinExistence type="predicted"/>
<organism evidence="2 3">
    <name type="scientific">Tanacetum coccineum</name>
    <dbReference type="NCBI Taxonomy" id="301880"/>
    <lineage>
        <taxon>Eukaryota</taxon>
        <taxon>Viridiplantae</taxon>
        <taxon>Streptophyta</taxon>
        <taxon>Embryophyta</taxon>
        <taxon>Tracheophyta</taxon>
        <taxon>Spermatophyta</taxon>
        <taxon>Magnoliopsida</taxon>
        <taxon>eudicotyledons</taxon>
        <taxon>Gunneridae</taxon>
        <taxon>Pentapetalae</taxon>
        <taxon>asterids</taxon>
        <taxon>campanulids</taxon>
        <taxon>Asterales</taxon>
        <taxon>Asteraceae</taxon>
        <taxon>Asteroideae</taxon>
        <taxon>Anthemideae</taxon>
        <taxon>Anthemidinae</taxon>
        <taxon>Tanacetum</taxon>
    </lineage>
</organism>
<evidence type="ECO:0000256" key="1">
    <source>
        <dbReference type="SAM" id="MobiDB-lite"/>
    </source>
</evidence>
<feature type="compositionally biased region" description="Low complexity" evidence="1">
    <location>
        <begin position="436"/>
        <end position="448"/>
    </location>
</feature>
<protein>
    <recommendedName>
        <fullName evidence="4">Reverse transcriptase Ty1/copia-type domain-containing protein</fullName>
    </recommendedName>
</protein>
<dbReference type="EMBL" id="BQNB010015052">
    <property type="protein sequence ID" value="GJT35459.1"/>
    <property type="molecule type" value="Genomic_DNA"/>
</dbReference>
<sequence>MEYCDPIGTPMEIKDKLDLDQNRTLVDATKYRSMIGALMYLTSSRPDIVHATCLYARYQAKPTEKHLKELTDYGFYFNKIPIYCDSKSSIAISCNPVQYSTTKHIIVRYHFMKESMEKGTIELYFVKTDYQLANLFRKALPVDRLWEHTMMKPWKRYCFHKFTMSSCYEKGVTEMQSLEIDDMLRIRLREAGSDEEIFTLVSWIRAFNINEPIYAELCHAFYSTYEFDKVCADDELQTKKIIKFRLGGRAHSLTLLEFARSDEHFNAHDYWLSISREENLGLSRSHTSTIRNLILRVIHKMITYGLCQRTIGYDKIQKNDLWLLSMFDARHQNRVLTEDVVRSLSTQIYYRDLDTITLRDLIDSEGRLIPEDPQPGVPRVGIPRPPRASMQNLYDRMGRIEIRQKAIERGAYNLPSYAQPQYDQYYQQYPPPPQYSPQYQQQQQYDDE</sequence>
<dbReference type="CDD" id="cd09272">
    <property type="entry name" value="RNase_HI_RT_Ty1"/>
    <property type="match status" value="1"/>
</dbReference>
<dbReference type="PANTHER" id="PTHR11439">
    <property type="entry name" value="GAG-POL-RELATED RETROTRANSPOSON"/>
    <property type="match status" value="1"/>
</dbReference>
<dbReference type="Proteomes" id="UP001151760">
    <property type="component" value="Unassembled WGS sequence"/>
</dbReference>
<gene>
    <name evidence="2" type="ORF">Tco_0925878</name>
</gene>
<reference evidence="2" key="1">
    <citation type="journal article" date="2022" name="Int. J. Mol. Sci.">
        <title>Draft Genome of Tanacetum Coccineum: Genomic Comparison of Closely Related Tanacetum-Family Plants.</title>
        <authorList>
            <person name="Yamashiro T."/>
            <person name="Shiraishi A."/>
            <person name="Nakayama K."/>
            <person name="Satake H."/>
        </authorList>
    </citation>
    <scope>NUCLEOTIDE SEQUENCE</scope>
</reference>
<accession>A0ABQ5DEE3</accession>
<evidence type="ECO:0000313" key="3">
    <source>
        <dbReference type="Proteomes" id="UP001151760"/>
    </source>
</evidence>
<reference evidence="2" key="2">
    <citation type="submission" date="2022-01" db="EMBL/GenBank/DDBJ databases">
        <authorList>
            <person name="Yamashiro T."/>
            <person name="Shiraishi A."/>
            <person name="Satake H."/>
            <person name="Nakayama K."/>
        </authorList>
    </citation>
    <scope>NUCLEOTIDE SEQUENCE</scope>
</reference>
<evidence type="ECO:0000313" key="2">
    <source>
        <dbReference type="EMBL" id="GJT35459.1"/>
    </source>
</evidence>
<comment type="caution">
    <text evidence="2">The sequence shown here is derived from an EMBL/GenBank/DDBJ whole genome shotgun (WGS) entry which is preliminary data.</text>
</comment>
<dbReference type="PANTHER" id="PTHR11439:SF483">
    <property type="entry name" value="PEPTIDE SYNTHASE GLIP-LIKE, PUTATIVE (AFU_ORTHOLOGUE AFUA_3G12920)-RELATED"/>
    <property type="match status" value="1"/>
</dbReference>
<feature type="region of interest" description="Disordered" evidence="1">
    <location>
        <begin position="422"/>
        <end position="448"/>
    </location>
</feature>
<keyword evidence="3" id="KW-1185">Reference proteome</keyword>